<dbReference type="InterPro" id="IPR029063">
    <property type="entry name" value="SAM-dependent_MTases_sf"/>
</dbReference>
<evidence type="ECO:0000313" key="3">
    <source>
        <dbReference type="Proteomes" id="UP000632289"/>
    </source>
</evidence>
<comment type="caution">
    <text evidence="2">The sequence shown here is derived from an EMBL/GenBank/DDBJ whole genome shotgun (WGS) entry which is preliminary data.</text>
</comment>
<reference evidence="2" key="1">
    <citation type="submission" date="2020-09" db="EMBL/GenBank/DDBJ databases">
        <title>Secondary metabolite and genome analysis of marine Streptomyces chumphonensis KK1-2T.</title>
        <authorList>
            <person name="Phongsopitanun W."/>
            <person name="Kanchanasin P."/>
            <person name="Pittayakhajonwut P."/>
            <person name="Suwanborirux K."/>
            <person name="Tanasupawat S."/>
        </authorList>
    </citation>
    <scope>NUCLEOTIDE SEQUENCE</scope>
    <source>
        <strain evidence="2">KK1-2</strain>
    </source>
</reference>
<keyword evidence="2" id="KW-0808">Transferase</keyword>
<sequence length="332" mass="36567">MTTGDAESAVARIFNASVAASAVSAAWEIGALDELSGHGVLDVNKFASERHLDPTAALALFRALAAVGIVERDDVKIVPAAHFAEVYRARSFFHWLSRGSADLFRRMPEVLVAENRVGDFRRRDSAAIAYACREISTFCYDPWFRKAVDGLDFEVTAVADLGCGSGERVLQLLRRFPTARGVGVDIARPALTSAADAAAAAELADRVLFVEADVLAMEAREEFLGVELLTSFMMGHDFWPRQSCVATLQRLRELFPETRRFLLGDATRTVGIPDDELPVFTLGFEVAHDLMGTFIPTVADWESVFEEGGWLLRRKHTIDLAVGEVIFELEQL</sequence>
<dbReference type="InterPro" id="IPR036390">
    <property type="entry name" value="WH_DNA-bd_sf"/>
</dbReference>
<dbReference type="Gene3D" id="1.10.10.10">
    <property type="entry name" value="Winged helix-like DNA-binding domain superfamily/Winged helix DNA-binding domain"/>
    <property type="match status" value="1"/>
</dbReference>
<keyword evidence="3" id="KW-1185">Reference proteome</keyword>
<dbReference type="InterPro" id="IPR041698">
    <property type="entry name" value="Methyltransf_25"/>
</dbReference>
<dbReference type="SUPFAM" id="SSF53335">
    <property type="entry name" value="S-adenosyl-L-methionine-dependent methyltransferases"/>
    <property type="match status" value="1"/>
</dbReference>
<organism evidence="2 3">
    <name type="scientific">Streptomyces chumphonensis</name>
    <dbReference type="NCBI Taxonomy" id="1214925"/>
    <lineage>
        <taxon>Bacteria</taxon>
        <taxon>Bacillati</taxon>
        <taxon>Actinomycetota</taxon>
        <taxon>Actinomycetes</taxon>
        <taxon>Kitasatosporales</taxon>
        <taxon>Streptomycetaceae</taxon>
        <taxon>Streptomyces</taxon>
    </lineage>
</organism>
<feature type="domain" description="Methyltransferase" evidence="1">
    <location>
        <begin position="158"/>
        <end position="252"/>
    </location>
</feature>
<dbReference type="GO" id="GO:0008168">
    <property type="term" value="F:methyltransferase activity"/>
    <property type="evidence" value="ECO:0007669"/>
    <property type="project" value="UniProtKB-KW"/>
</dbReference>
<protein>
    <submittedName>
        <fullName evidence="2">Methyltransferase domain-containing protein</fullName>
    </submittedName>
</protein>
<evidence type="ECO:0000313" key="2">
    <source>
        <dbReference type="EMBL" id="MBD3931438.1"/>
    </source>
</evidence>
<dbReference type="InterPro" id="IPR036388">
    <property type="entry name" value="WH-like_DNA-bd_sf"/>
</dbReference>
<dbReference type="Pfam" id="PF13649">
    <property type="entry name" value="Methyltransf_25"/>
    <property type="match status" value="1"/>
</dbReference>
<evidence type="ECO:0000259" key="1">
    <source>
        <dbReference type="Pfam" id="PF13649"/>
    </source>
</evidence>
<dbReference type="AlphaFoldDB" id="A0A927IAG6"/>
<proteinExistence type="predicted"/>
<gene>
    <name evidence="2" type="ORF">IF129_07655</name>
</gene>
<name>A0A927IAG6_9ACTN</name>
<accession>A0A927IAG6</accession>
<keyword evidence="2" id="KW-0489">Methyltransferase</keyword>
<dbReference type="SUPFAM" id="SSF46785">
    <property type="entry name" value="Winged helix' DNA-binding domain"/>
    <property type="match status" value="1"/>
</dbReference>
<dbReference type="Gene3D" id="3.40.50.150">
    <property type="entry name" value="Vaccinia Virus protein VP39"/>
    <property type="match status" value="1"/>
</dbReference>
<dbReference type="EMBL" id="JACXYU010000002">
    <property type="protein sequence ID" value="MBD3931438.1"/>
    <property type="molecule type" value="Genomic_DNA"/>
</dbReference>
<dbReference type="GO" id="GO:0032259">
    <property type="term" value="P:methylation"/>
    <property type="evidence" value="ECO:0007669"/>
    <property type="project" value="UniProtKB-KW"/>
</dbReference>
<dbReference type="Proteomes" id="UP000632289">
    <property type="component" value="Unassembled WGS sequence"/>
</dbReference>